<proteinExistence type="predicted"/>
<organism evidence="8 9">
    <name type="scientific">Candidatus Limosilactobacillus merdipullorum</name>
    <dbReference type="NCBI Taxonomy" id="2838653"/>
    <lineage>
        <taxon>Bacteria</taxon>
        <taxon>Bacillati</taxon>
        <taxon>Bacillota</taxon>
        <taxon>Bacilli</taxon>
        <taxon>Lactobacillales</taxon>
        <taxon>Lactobacillaceae</taxon>
        <taxon>Limosilactobacillus</taxon>
    </lineage>
</organism>
<evidence type="ECO:0000256" key="3">
    <source>
        <dbReference type="ARBA" id="ARBA00022989"/>
    </source>
</evidence>
<dbReference type="EMBL" id="DXGK01000125">
    <property type="protein sequence ID" value="HIW70888.1"/>
    <property type="molecule type" value="Genomic_DNA"/>
</dbReference>
<reference evidence="8" key="2">
    <citation type="submission" date="2021-04" db="EMBL/GenBank/DDBJ databases">
        <authorList>
            <person name="Gilroy R."/>
        </authorList>
    </citation>
    <scope>NUCLEOTIDE SEQUENCE</scope>
    <source>
        <strain evidence="8">ChiHejej3B27-2180</strain>
    </source>
</reference>
<dbReference type="AlphaFoldDB" id="A0A9D1U3J0"/>
<evidence type="ECO:0000256" key="4">
    <source>
        <dbReference type="ARBA" id="ARBA00023136"/>
    </source>
</evidence>
<dbReference type="Gene3D" id="3.30.1490.480">
    <property type="entry name" value="Endolytic murein transglycosylase"/>
    <property type="match status" value="1"/>
</dbReference>
<keyword evidence="5" id="KW-0456">Lyase</keyword>
<sequence length="119" mass="13530">MQHFSAEQLRRQNRIVLVIIVVVVAAGLLVHYVFNRSLQPVARGDHQRIAVVINRGATDKQVANTLKNKGLIRSQLVFDYYLQTHKSSGVKAGRFYLQKSMSTPQLVSRLQTTNYAHQK</sequence>
<evidence type="ECO:0000313" key="9">
    <source>
        <dbReference type="Proteomes" id="UP000886878"/>
    </source>
</evidence>
<evidence type="ECO:0000256" key="5">
    <source>
        <dbReference type="ARBA" id="ARBA00023239"/>
    </source>
</evidence>
<dbReference type="PANTHER" id="PTHR30518">
    <property type="entry name" value="ENDOLYTIC MUREIN TRANSGLYCOSYLASE"/>
    <property type="match status" value="1"/>
</dbReference>
<protein>
    <submittedName>
        <fullName evidence="8">Endolytic transglycosylase MltG</fullName>
    </submittedName>
</protein>
<keyword evidence="3 7" id="KW-1133">Transmembrane helix</keyword>
<evidence type="ECO:0000256" key="2">
    <source>
        <dbReference type="ARBA" id="ARBA00022692"/>
    </source>
</evidence>
<dbReference type="GO" id="GO:0016829">
    <property type="term" value="F:lyase activity"/>
    <property type="evidence" value="ECO:0007669"/>
    <property type="project" value="UniProtKB-KW"/>
</dbReference>
<accession>A0A9D1U3J0</accession>
<keyword evidence="2 7" id="KW-0812">Transmembrane</keyword>
<comment type="caution">
    <text evidence="8">The sequence shown here is derived from an EMBL/GenBank/DDBJ whole genome shotgun (WGS) entry which is preliminary data.</text>
</comment>
<feature type="transmembrane region" description="Helical" evidence="7">
    <location>
        <begin position="15"/>
        <end position="34"/>
    </location>
</feature>
<name>A0A9D1U3J0_9LACO</name>
<keyword evidence="4 7" id="KW-0472">Membrane</keyword>
<reference evidence="8" key="1">
    <citation type="journal article" date="2021" name="PeerJ">
        <title>Extensive microbial diversity within the chicken gut microbiome revealed by metagenomics and culture.</title>
        <authorList>
            <person name="Gilroy R."/>
            <person name="Ravi A."/>
            <person name="Getino M."/>
            <person name="Pursley I."/>
            <person name="Horton D.L."/>
            <person name="Alikhan N.F."/>
            <person name="Baker D."/>
            <person name="Gharbi K."/>
            <person name="Hall N."/>
            <person name="Watson M."/>
            <person name="Adriaenssens E.M."/>
            <person name="Foster-Nyarko E."/>
            <person name="Jarju S."/>
            <person name="Secka A."/>
            <person name="Antonio M."/>
            <person name="Oren A."/>
            <person name="Chaudhuri R.R."/>
            <person name="La Ragione R."/>
            <person name="Hildebrand F."/>
            <person name="Pallen M.J."/>
        </authorList>
    </citation>
    <scope>NUCLEOTIDE SEQUENCE</scope>
    <source>
        <strain evidence="8">ChiHejej3B27-2180</strain>
    </source>
</reference>
<evidence type="ECO:0000313" key="8">
    <source>
        <dbReference type="EMBL" id="HIW70888.1"/>
    </source>
</evidence>
<dbReference type="PANTHER" id="PTHR30518:SF2">
    <property type="entry name" value="ENDOLYTIC MUREIN TRANSGLYCOSYLASE"/>
    <property type="match status" value="1"/>
</dbReference>
<evidence type="ECO:0000256" key="1">
    <source>
        <dbReference type="ARBA" id="ARBA00022475"/>
    </source>
</evidence>
<keyword evidence="1" id="KW-1003">Cell membrane</keyword>
<keyword evidence="6" id="KW-0961">Cell wall biogenesis/degradation</keyword>
<evidence type="ECO:0000256" key="6">
    <source>
        <dbReference type="ARBA" id="ARBA00023316"/>
    </source>
</evidence>
<dbReference type="Proteomes" id="UP000886878">
    <property type="component" value="Unassembled WGS sequence"/>
</dbReference>
<dbReference type="InterPro" id="IPR003770">
    <property type="entry name" value="MLTG-like"/>
</dbReference>
<dbReference type="Pfam" id="PF02618">
    <property type="entry name" value="YceG"/>
    <property type="match status" value="1"/>
</dbReference>
<gene>
    <name evidence="8" type="ORF">H9876_05940</name>
</gene>
<dbReference type="GO" id="GO:0071555">
    <property type="term" value="P:cell wall organization"/>
    <property type="evidence" value="ECO:0007669"/>
    <property type="project" value="UniProtKB-KW"/>
</dbReference>
<evidence type="ECO:0000256" key="7">
    <source>
        <dbReference type="SAM" id="Phobius"/>
    </source>
</evidence>